<dbReference type="Proteomes" id="UP001209570">
    <property type="component" value="Unassembled WGS sequence"/>
</dbReference>
<accession>A0AAD5LPT9</accession>
<sequence length="579" mass="65582">MTRRARFDAKENTGRARWPRTPQTLLVALGLTLVLCITLPWSWPAASSSTPVVLANVGSSKIRTSESSTGMDRDPPRGTDRSETETLKATRAPVVDERPRRRVIVDEPASTETWPMMDQFYTSQFDENDTSTTIIFNVFKGRPDALAMQLEAALAQEEVAPPDVWVMSFNSPQEAAFRAVVDRINARGGKSNVLFTASPFNFKFHGRFLLAYMAQTKYVLVVDDDKMIDGTTVRDYIRYMKKKPGLWGNMGHLRATTFQGYKSWPSIGYDLSVLDFAEQEYLCGMWFFEQRWLEYFMKERMPTWATSEDMHFSHVMRKYLNLNTYGGKVALNSRGLPTKSHTATVGKALDLREYVWDHQLGRGNKVANVPQPIKTLVYVERVADITDFEVKLRSCTGDADQTAIPWCSAGKTAVVFRGSEEQDVQGLIKAAVRLCLATDCEYYSVKPQIQHVIRYFNMREGYGEKGVDVPYQTGASDVLTSLTGILNNLLPEMLFIPDVSELAWKEDPGSSKRNRLAIYNNVVRLAVQIHLNTKSNVKWDDRDRVAAGSDLRYPSMKVYQWQHNRASVPPAALVEILEI</sequence>
<evidence type="ECO:0000313" key="2">
    <source>
        <dbReference type="EMBL" id="KAJ0408965.1"/>
    </source>
</evidence>
<evidence type="ECO:0000256" key="1">
    <source>
        <dbReference type="SAM" id="MobiDB-lite"/>
    </source>
</evidence>
<dbReference type="EMBL" id="JAKCXM010000007">
    <property type="protein sequence ID" value="KAJ0408965.1"/>
    <property type="molecule type" value="Genomic_DNA"/>
</dbReference>
<protein>
    <submittedName>
        <fullName evidence="2">Uncharacterized protein</fullName>
    </submittedName>
</protein>
<evidence type="ECO:0000313" key="3">
    <source>
        <dbReference type="Proteomes" id="UP001209570"/>
    </source>
</evidence>
<keyword evidence="3" id="KW-1185">Reference proteome</keyword>
<reference evidence="2" key="1">
    <citation type="submission" date="2021-12" db="EMBL/GenBank/DDBJ databases">
        <title>Prjna785345.</title>
        <authorList>
            <person name="Rujirawat T."/>
            <person name="Krajaejun T."/>
        </authorList>
    </citation>
    <scope>NUCLEOTIDE SEQUENCE</scope>
    <source>
        <strain evidence="2">Pi057C3</strain>
    </source>
</reference>
<proteinExistence type="predicted"/>
<comment type="caution">
    <text evidence="2">The sequence shown here is derived from an EMBL/GenBank/DDBJ whole genome shotgun (WGS) entry which is preliminary data.</text>
</comment>
<feature type="compositionally biased region" description="Polar residues" evidence="1">
    <location>
        <begin position="60"/>
        <end position="70"/>
    </location>
</feature>
<dbReference type="AlphaFoldDB" id="A0AAD5LPT9"/>
<dbReference type="InterPro" id="IPR029044">
    <property type="entry name" value="Nucleotide-diphossugar_trans"/>
</dbReference>
<feature type="compositionally biased region" description="Basic and acidic residues" evidence="1">
    <location>
        <begin position="71"/>
        <end position="91"/>
    </location>
</feature>
<feature type="region of interest" description="Disordered" evidence="1">
    <location>
        <begin position="60"/>
        <end position="91"/>
    </location>
</feature>
<organism evidence="2 3">
    <name type="scientific">Pythium insidiosum</name>
    <name type="common">Pythiosis disease agent</name>
    <dbReference type="NCBI Taxonomy" id="114742"/>
    <lineage>
        <taxon>Eukaryota</taxon>
        <taxon>Sar</taxon>
        <taxon>Stramenopiles</taxon>
        <taxon>Oomycota</taxon>
        <taxon>Peronosporomycetes</taxon>
        <taxon>Pythiales</taxon>
        <taxon>Pythiaceae</taxon>
        <taxon>Pythium</taxon>
    </lineage>
</organism>
<dbReference type="SUPFAM" id="SSF53448">
    <property type="entry name" value="Nucleotide-diphospho-sugar transferases"/>
    <property type="match status" value="1"/>
</dbReference>
<gene>
    <name evidence="2" type="ORF">P43SY_002844</name>
</gene>
<name>A0AAD5LPT9_PYTIN</name>